<dbReference type="PATRIC" id="fig|1619112.3.peg.633"/>
<dbReference type="PRINTS" id="PR00153">
    <property type="entry name" value="CSAPPISMRASE"/>
</dbReference>
<protein>
    <recommendedName>
        <fullName evidence="3">Peptidyl-prolyl cis-trans isomerase</fullName>
        <shortName evidence="3">PPIase</shortName>
        <ecNumber evidence="3">5.2.1.8</ecNumber>
    </recommendedName>
</protein>
<dbReference type="Proteomes" id="UP000034163">
    <property type="component" value="Unassembled WGS sequence"/>
</dbReference>
<accession>A0A0G0WV52</accession>
<dbReference type="Gene3D" id="2.40.100.10">
    <property type="entry name" value="Cyclophilin-like"/>
    <property type="match status" value="1"/>
</dbReference>
<keyword evidence="2 3" id="KW-0413">Isomerase</keyword>
<sequence length="244" mass="26379">MLIIGIVVLILMAGSLYYLSKRTPTDSGLSVEELERSAGSTQSNPNNTQINEDELDLEDSRSSNMPTTQNQKQYPSAPANTLEQGKDFSAVLNTTKGDIKIDLFENQTPITVNNFVFLARENFYNNVKFHRIMKGFMIQTGDPTGTGSGGPGYRFNDEPFDGEYEPGVVAMANAGPNTNGSQFFIMHGNTQLPKNYVIFGKVADAESMAIVDAIANTPVTAGPSGEPSTPTENILINSVIVNAN</sequence>
<evidence type="ECO:0000256" key="4">
    <source>
        <dbReference type="SAM" id="MobiDB-lite"/>
    </source>
</evidence>
<proteinExistence type="inferred from homology"/>
<dbReference type="EMBL" id="LCBS01000016">
    <property type="protein sequence ID" value="KKS16629.1"/>
    <property type="molecule type" value="Genomic_DNA"/>
</dbReference>
<organism evidence="6 7">
    <name type="scientific">candidate division WWE3 bacterium GW2011_GWB1_41_6</name>
    <dbReference type="NCBI Taxonomy" id="1619112"/>
    <lineage>
        <taxon>Bacteria</taxon>
        <taxon>Katanobacteria</taxon>
    </lineage>
</organism>
<reference evidence="6 7" key="1">
    <citation type="journal article" date="2015" name="Nature">
        <title>rRNA introns, odd ribosomes, and small enigmatic genomes across a large radiation of phyla.</title>
        <authorList>
            <person name="Brown C.T."/>
            <person name="Hug L.A."/>
            <person name="Thomas B.C."/>
            <person name="Sharon I."/>
            <person name="Castelle C.J."/>
            <person name="Singh A."/>
            <person name="Wilkins M.J."/>
            <person name="Williams K.H."/>
            <person name="Banfield J.F."/>
        </authorList>
    </citation>
    <scope>NUCLEOTIDE SEQUENCE [LARGE SCALE GENOMIC DNA]</scope>
</reference>
<evidence type="ECO:0000313" key="7">
    <source>
        <dbReference type="Proteomes" id="UP000034163"/>
    </source>
</evidence>
<evidence type="ECO:0000256" key="3">
    <source>
        <dbReference type="RuleBase" id="RU363019"/>
    </source>
</evidence>
<keyword evidence="1 3" id="KW-0697">Rotamase</keyword>
<dbReference type="InterPro" id="IPR029000">
    <property type="entry name" value="Cyclophilin-like_dom_sf"/>
</dbReference>
<dbReference type="AlphaFoldDB" id="A0A0G0WV52"/>
<dbReference type="GO" id="GO:0006457">
    <property type="term" value="P:protein folding"/>
    <property type="evidence" value="ECO:0007669"/>
    <property type="project" value="InterPro"/>
</dbReference>
<gene>
    <name evidence="6" type="ORF">UU72_C0016G0004</name>
</gene>
<feature type="compositionally biased region" description="Polar residues" evidence="4">
    <location>
        <begin position="38"/>
        <end position="50"/>
    </location>
</feature>
<dbReference type="SUPFAM" id="SSF50891">
    <property type="entry name" value="Cyclophilin-like"/>
    <property type="match status" value="1"/>
</dbReference>
<feature type="domain" description="PPIase cyclophilin-type" evidence="5">
    <location>
        <begin position="97"/>
        <end position="241"/>
    </location>
</feature>
<feature type="compositionally biased region" description="Polar residues" evidence="4">
    <location>
        <begin position="62"/>
        <end position="80"/>
    </location>
</feature>
<dbReference type="GO" id="GO:0003755">
    <property type="term" value="F:peptidyl-prolyl cis-trans isomerase activity"/>
    <property type="evidence" value="ECO:0007669"/>
    <property type="project" value="UniProtKB-UniRule"/>
</dbReference>
<dbReference type="PANTHER" id="PTHR45625">
    <property type="entry name" value="PEPTIDYL-PROLYL CIS-TRANS ISOMERASE-RELATED"/>
    <property type="match status" value="1"/>
</dbReference>
<name>A0A0G0WV52_UNCKA</name>
<evidence type="ECO:0000259" key="5">
    <source>
        <dbReference type="PROSITE" id="PS50072"/>
    </source>
</evidence>
<evidence type="ECO:0000256" key="2">
    <source>
        <dbReference type="ARBA" id="ARBA00023235"/>
    </source>
</evidence>
<comment type="function">
    <text evidence="3">PPIases accelerate the folding of proteins. It catalyzes the cis-trans isomerization of proline imidic peptide bonds in oligopeptides.</text>
</comment>
<dbReference type="Pfam" id="PF00160">
    <property type="entry name" value="Pro_isomerase"/>
    <property type="match status" value="1"/>
</dbReference>
<comment type="caution">
    <text evidence="6">The sequence shown here is derived from an EMBL/GenBank/DDBJ whole genome shotgun (WGS) entry which is preliminary data.</text>
</comment>
<dbReference type="InterPro" id="IPR044666">
    <property type="entry name" value="Cyclophilin_A-like"/>
</dbReference>
<evidence type="ECO:0000256" key="1">
    <source>
        <dbReference type="ARBA" id="ARBA00023110"/>
    </source>
</evidence>
<dbReference type="EC" id="5.2.1.8" evidence="3"/>
<dbReference type="PROSITE" id="PS50072">
    <property type="entry name" value="CSA_PPIASE_2"/>
    <property type="match status" value="1"/>
</dbReference>
<dbReference type="InterPro" id="IPR020892">
    <property type="entry name" value="Cyclophilin-type_PPIase_CS"/>
</dbReference>
<evidence type="ECO:0000313" key="6">
    <source>
        <dbReference type="EMBL" id="KKS16629.1"/>
    </source>
</evidence>
<comment type="catalytic activity">
    <reaction evidence="3">
        <text>[protein]-peptidylproline (omega=180) = [protein]-peptidylproline (omega=0)</text>
        <dbReference type="Rhea" id="RHEA:16237"/>
        <dbReference type="Rhea" id="RHEA-COMP:10747"/>
        <dbReference type="Rhea" id="RHEA-COMP:10748"/>
        <dbReference type="ChEBI" id="CHEBI:83833"/>
        <dbReference type="ChEBI" id="CHEBI:83834"/>
        <dbReference type="EC" id="5.2.1.8"/>
    </reaction>
</comment>
<dbReference type="PANTHER" id="PTHR45625:SF4">
    <property type="entry name" value="PEPTIDYLPROLYL ISOMERASE DOMAIN AND WD REPEAT-CONTAINING PROTEIN 1"/>
    <property type="match status" value="1"/>
</dbReference>
<dbReference type="InterPro" id="IPR002130">
    <property type="entry name" value="Cyclophilin-type_PPIase_dom"/>
</dbReference>
<dbReference type="PROSITE" id="PS00170">
    <property type="entry name" value="CSA_PPIASE_1"/>
    <property type="match status" value="1"/>
</dbReference>
<feature type="region of interest" description="Disordered" evidence="4">
    <location>
        <begin position="30"/>
        <end position="80"/>
    </location>
</feature>
<comment type="similarity">
    <text evidence="3">Belongs to the cyclophilin-type PPIase family.</text>
</comment>
<dbReference type="CDD" id="cd00317">
    <property type="entry name" value="cyclophilin"/>
    <property type="match status" value="1"/>
</dbReference>